<dbReference type="AlphaFoldDB" id="A0A1Q3AJ96"/>
<organism evidence="2 3">
    <name type="scientific">Zygosaccharomyces rouxii</name>
    <dbReference type="NCBI Taxonomy" id="4956"/>
    <lineage>
        <taxon>Eukaryota</taxon>
        <taxon>Fungi</taxon>
        <taxon>Dikarya</taxon>
        <taxon>Ascomycota</taxon>
        <taxon>Saccharomycotina</taxon>
        <taxon>Saccharomycetes</taxon>
        <taxon>Saccharomycetales</taxon>
        <taxon>Saccharomycetaceae</taxon>
        <taxon>Zygosaccharomyces</taxon>
    </lineage>
</organism>
<dbReference type="GO" id="GO:0006338">
    <property type="term" value="P:chromatin remodeling"/>
    <property type="evidence" value="ECO:0007669"/>
    <property type="project" value="InterPro"/>
</dbReference>
<protein>
    <submittedName>
        <fullName evidence="2">Uncharacterized protein</fullName>
    </submittedName>
</protein>
<dbReference type="GO" id="GO:0016586">
    <property type="term" value="C:RSC-type complex"/>
    <property type="evidence" value="ECO:0007669"/>
    <property type="project" value="InterPro"/>
</dbReference>
<dbReference type="OrthoDB" id="4060948at2759"/>
<dbReference type="InterPro" id="IPR013895">
    <property type="entry name" value="Rsc14"/>
</dbReference>
<dbReference type="EMBL" id="BDGX01000051">
    <property type="protein sequence ID" value="GAV55794.1"/>
    <property type="molecule type" value="Genomic_DNA"/>
</dbReference>
<feature type="region of interest" description="Disordered" evidence="1">
    <location>
        <begin position="146"/>
        <end position="167"/>
    </location>
</feature>
<proteinExistence type="predicted"/>
<accession>A0A1Q3AJ96</accession>
<gene>
    <name evidence="2" type="ORF">ZYGR_0AY01870</name>
</gene>
<comment type="caution">
    <text evidence="2">The sequence shown here is derived from an EMBL/GenBank/DDBJ whole genome shotgun (WGS) entry which is preliminary data.</text>
</comment>
<dbReference type="Proteomes" id="UP000187013">
    <property type="component" value="Unassembled WGS sequence"/>
</dbReference>
<evidence type="ECO:0000256" key="1">
    <source>
        <dbReference type="SAM" id="MobiDB-lite"/>
    </source>
</evidence>
<sequence length="199" mass="22465">MMSSQLPKRRTYYEVIAGLASFERSQDVSLSHPELQELVKAEIHNKQTEKLPNTANEEAKRKKVTVHGYLGGKVDLDEASNASYDLSHTLLGGYVPRRQLESLSSIDFAHYFHKSLECEDALQIYDLFVANNFRRATALPSTVTHINNNNNNNSSTHDEAHSPPGSNIKKSLVCKKCGTKFSGSHRMHRLRKHTCNSKR</sequence>
<evidence type="ECO:0000313" key="3">
    <source>
        <dbReference type="Proteomes" id="UP000187013"/>
    </source>
</evidence>
<evidence type="ECO:0000313" key="2">
    <source>
        <dbReference type="EMBL" id="GAV55794.1"/>
    </source>
</evidence>
<name>A0A1Q3AJ96_ZYGRO</name>
<reference evidence="2 3" key="1">
    <citation type="submission" date="2016-08" db="EMBL/GenBank/DDBJ databases">
        <title>Draft genome sequence of allopolyploid Zygosaccharomyces rouxii.</title>
        <authorList>
            <person name="Watanabe J."/>
            <person name="Uehara K."/>
            <person name="Mogi Y."/>
            <person name="Tsukioka Y."/>
        </authorList>
    </citation>
    <scope>NUCLEOTIDE SEQUENCE [LARGE SCALE GENOMIC DNA]</scope>
    <source>
        <strain evidence="2 3">NBRC 110957</strain>
    </source>
</reference>
<dbReference type="Pfam" id="PF08586">
    <property type="entry name" value="Rsc14"/>
    <property type="match status" value="1"/>
</dbReference>